<dbReference type="EMBL" id="JACBZX010000001">
    <property type="protein sequence ID" value="NYG38378.1"/>
    <property type="molecule type" value="Genomic_DNA"/>
</dbReference>
<dbReference type="GO" id="GO:0004523">
    <property type="term" value="F:RNA-DNA hybrid ribonuclease activity"/>
    <property type="evidence" value="ECO:0007669"/>
    <property type="project" value="InterPro"/>
</dbReference>
<dbReference type="Proteomes" id="UP000592181">
    <property type="component" value="Unassembled WGS sequence"/>
</dbReference>
<accession>A0A852X7I3</accession>
<organism evidence="2 3">
    <name type="scientific">Janibacter alkaliphilus</name>
    <dbReference type="NCBI Taxonomy" id="1069963"/>
    <lineage>
        <taxon>Bacteria</taxon>
        <taxon>Bacillati</taxon>
        <taxon>Actinomycetota</taxon>
        <taxon>Actinomycetes</taxon>
        <taxon>Micrococcales</taxon>
        <taxon>Intrasporangiaceae</taxon>
        <taxon>Janibacter</taxon>
    </lineage>
</organism>
<dbReference type="PANTHER" id="PTHR46387:SF2">
    <property type="entry name" value="RIBONUCLEASE HI"/>
    <property type="match status" value="1"/>
</dbReference>
<proteinExistence type="predicted"/>
<comment type="caution">
    <text evidence="2">The sequence shown here is derived from an EMBL/GenBank/DDBJ whole genome shotgun (WGS) entry which is preliminary data.</text>
</comment>
<gene>
    <name evidence="2" type="ORF">BJY28_002847</name>
</gene>
<dbReference type="Pfam" id="PF13456">
    <property type="entry name" value="RVT_3"/>
    <property type="match status" value="1"/>
</dbReference>
<dbReference type="EC" id="5.4.2.12" evidence="2"/>
<reference evidence="2 3" key="1">
    <citation type="submission" date="2020-07" db="EMBL/GenBank/DDBJ databases">
        <title>Sequencing the genomes of 1000 actinobacteria strains.</title>
        <authorList>
            <person name="Klenk H.-P."/>
        </authorList>
    </citation>
    <scope>NUCLEOTIDE SEQUENCE [LARGE SCALE GENOMIC DNA]</scope>
    <source>
        <strain evidence="2 3">DSM 24723</strain>
    </source>
</reference>
<keyword evidence="3" id="KW-1185">Reference proteome</keyword>
<dbReference type="PROSITE" id="PS50879">
    <property type="entry name" value="RNASE_H_1"/>
    <property type="match status" value="1"/>
</dbReference>
<sequence>MARRLRVEADGGSRGNPGVAGYGALVRDVATGDLLVELAEPLGTASNNVAEYRGMLAGLTAVVAIDPAAEVEVAMDSKLVVEQMSGRWKIKHEDMRRLALQGRDLVGEIREAGGTVSFTWIPRGENGDADALSNDGMDGTSVARWHTDDEQTRDEGPSADAVETEAADGTAEATRLLLVVPGGDPTATVRQLRGLLADERPQLLTWGGPTADDTQPLADALDLVADPQDGPVLDRWHDLQGTGGLVVVVAGAEAVRAVLADVLDVPAARRDRLALAAGSVSAVQSWPGEAAVVAFTNRT</sequence>
<dbReference type="AlphaFoldDB" id="A0A852X7I3"/>
<dbReference type="GO" id="GO:0004619">
    <property type="term" value="F:phosphoglycerate mutase activity"/>
    <property type="evidence" value="ECO:0007669"/>
    <property type="project" value="UniProtKB-EC"/>
</dbReference>
<dbReference type="InterPro" id="IPR012337">
    <property type="entry name" value="RNaseH-like_sf"/>
</dbReference>
<evidence type="ECO:0000313" key="2">
    <source>
        <dbReference type="EMBL" id="NYG38378.1"/>
    </source>
</evidence>
<dbReference type="GO" id="GO:0003676">
    <property type="term" value="F:nucleic acid binding"/>
    <property type="evidence" value="ECO:0007669"/>
    <property type="project" value="InterPro"/>
</dbReference>
<dbReference type="InterPro" id="IPR002156">
    <property type="entry name" value="RNaseH_domain"/>
</dbReference>
<dbReference type="CDD" id="cd09279">
    <property type="entry name" value="RNase_HI_like"/>
    <property type="match status" value="1"/>
</dbReference>
<dbReference type="PANTHER" id="PTHR46387">
    <property type="entry name" value="POLYNUCLEOTIDYL TRANSFERASE, RIBONUCLEASE H-LIKE SUPERFAMILY PROTEIN"/>
    <property type="match status" value="1"/>
</dbReference>
<dbReference type="InterPro" id="IPR036397">
    <property type="entry name" value="RNaseH_sf"/>
</dbReference>
<protein>
    <submittedName>
        <fullName evidence="2">Putative phosphoglycerate mutase</fullName>
        <ecNumber evidence="2">5.4.2.12</ecNumber>
    </submittedName>
</protein>
<feature type="domain" description="RNase H type-1" evidence="1">
    <location>
        <begin position="1"/>
        <end position="138"/>
    </location>
</feature>
<dbReference type="RefSeq" id="WP_179463581.1">
    <property type="nucleotide sequence ID" value="NZ_JACBZX010000001.1"/>
</dbReference>
<name>A0A852X7I3_9MICO</name>
<dbReference type="Gene3D" id="3.30.420.10">
    <property type="entry name" value="Ribonuclease H-like superfamily/Ribonuclease H"/>
    <property type="match status" value="1"/>
</dbReference>
<keyword evidence="2" id="KW-0413">Isomerase</keyword>
<evidence type="ECO:0000259" key="1">
    <source>
        <dbReference type="PROSITE" id="PS50879"/>
    </source>
</evidence>
<dbReference type="SUPFAM" id="SSF53098">
    <property type="entry name" value="Ribonuclease H-like"/>
    <property type="match status" value="1"/>
</dbReference>
<evidence type="ECO:0000313" key="3">
    <source>
        <dbReference type="Proteomes" id="UP000592181"/>
    </source>
</evidence>